<name>A0A4R3MBF2_9HYPH</name>
<protein>
    <submittedName>
        <fullName evidence="1">Uncharacterized protein</fullName>
    </submittedName>
</protein>
<sequence>MQQVRDYYFRTLDRLTRVLTNFSDPPSADTFGRLERLLRLIDLRTAAGDPPSLDTQKSGLPILKEVVSVSNDLQQPPQIGRTLADIKSSMLDEMLARRRMPGRELIAEAAAAVYAAELRSGHATSFQPDAERSFDRSLVRSERGAGVWVRASWDYWDGAEGRAVRSYADFGGPGEVSDEVLLVEAQRAASIANRFSGAGFKPLTLADQIDAAMDSLRLKRLVRVTVGPFLSDVFYTSEDALMPMIRAADDLENAWAIRWSVDTLASAGTRMVGGGLFSSPRPQEVFDVNTADPDCAQRGVTEVAHHIAMPHAMYQRIAGRRDEHSTLRNAHYHVIAAGDRLIEYA</sequence>
<comment type="caution">
    <text evidence="1">The sequence shown here is derived from an EMBL/GenBank/DDBJ whole genome shotgun (WGS) entry which is preliminary data.</text>
</comment>
<dbReference type="AlphaFoldDB" id="A0A4R3MBF2"/>
<dbReference type="Proteomes" id="UP000295678">
    <property type="component" value="Unassembled WGS sequence"/>
</dbReference>
<keyword evidence="2" id="KW-1185">Reference proteome</keyword>
<dbReference type="OrthoDB" id="6140227at2"/>
<evidence type="ECO:0000313" key="2">
    <source>
        <dbReference type="Proteomes" id="UP000295678"/>
    </source>
</evidence>
<accession>A0A4R3MBF2</accession>
<reference evidence="1 2" key="1">
    <citation type="submission" date="2019-03" db="EMBL/GenBank/DDBJ databases">
        <title>Genomic Encyclopedia of Type Strains, Phase IV (KMG-IV): sequencing the most valuable type-strain genomes for metagenomic binning, comparative biology and taxonomic classification.</title>
        <authorList>
            <person name="Goeker M."/>
        </authorList>
    </citation>
    <scope>NUCLEOTIDE SEQUENCE [LARGE SCALE GENOMIC DNA]</scope>
    <source>
        <strain evidence="1 2">DSM 19345</strain>
    </source>
</reference>
<dbReference type="RefSeq" id="WP_132806502.1">
    <property type="nucleotide sequence ID" value="NZ_SMAK01000005.1"/>
</dbReference>
<dbReference type="EMBL" id="SMAK01000005">
    <property type="protein sequence ID" value="TCT10656.1"/>
    <property type="molecule type" value="Genomic_DNA"/>
</dbReference>
<gene>
    <name evidence="1" type="ORF">EDC22_105155</name>
</gene>
<organism evidence="1 2">
    <name type="scientific">Tepidamorphus gemmatus</name>
    <dbReference type="NCBI Taxonomy" id="747076"/>
    <lineage>
        <taxon>Bacteria</taxon>
        <taxon>Pseudomonadati</taxon>
        <taxon>Pseudomonadota</taxon>
        <taxon>Alphaproteobacteria</taxon>
        <taxon>Hyphomicrobiales</taxon>
        <taxon>Tepidamorphaceae</taxon>
        <taxon>Tepidamorphus</taxon>
    </lineage>
</organism>
<proteinExistence type="predicted"/>
<evidence type="ECO:0000313" key="1">
    <source>
        <dbReference type="EMBL" id="TCT10656.1"/>
    </source>
</evidence>